<dbReference type="EMBL" id="JBHSHC010000112">
    <property type="protein sequence ID" value="MFC4768854.1"/>
    <property type="molecule type" value="Genomic_DNA"/>
</dbReference>
<name>A0ABV9Q4S6_9BACL</name>
<organism evidence="1 2">
    <name type="scientific">Effusibacillus consociatus</name>
    <dbReference type="NCBI Taxonomy" id="1117041"/>
    <lineage>
        <taxon>Bacteria</taxon>
        <taxon>Bacillati</taxon>
        <taxon>Bacillota</taxon>
        <taxon>Bacilli</taxon>
        <taxon>Bacillales</taxon>
        <taxon>Alicyclobacillaceae</taxon>
        <taxon>Effusibacillus</taxon>
    </lineage>
</organism>
<sequence length="111" mass="13192">MSGSENEREVAKAFLQLDFYLKALRLPITVKDVYRRAYKKRLGDYYHEHWIDLVLEDPDFQDCIQEPFTAVTIFETLRENGHTPIIYALFRMTRRMNIGYSHAYVIGITQE</sequence>
<protein>
    <submittedName>
        <fullName evidence="1">Uncharacterized protein</fullName>
    </submittedName>
</protein>
<evidence type="ECO:0000313" key="1">
    <source>
        <dbReference type="EMBL" id="MFC4768854.1"/>
    </source>
</evidence>
<reference evidence="2" key="1">
    <citation type="journal article" date="2019" name="Int. J. Syst. Evol. Microbiol.">
        <title>The Global Catalogue of Microorganisms (GCM) 10K type strain sequencing project: providing services to taxonomists for standard genome sequencing and annotation.</title>
        <authorList>
            <consortium name="The Broad Institute Genomics Platform"/>
            <consortium name="The Broad Institute Genome Sequencing Center for Infectious Disease"/>
            <person name="Wu L."/>
            <person name="Ma J."/>
        </authorList>
    </citation>
    <scope>NUCLEOTIDE SEQUENCE [LARGE SCALE GENOMIC DNA]</scope>
    <source>
        <strain evidence="2">WYCCWR 12678</strain>
    </source>
</reference>
<gene>
    <name evidence="1" type="ORF">ACFO8Q_16020</name>
</gene>
<dbReference type="Proteomes" id="UP001596002">
    <property type="component" value="Unassembled WGS sequence"/>
</dbReference>
<keyword evidence="2" id="KW-1185">Reference proteome</keyword>
<accession>A0ABV9Q4S6</accession>
<comment type="caution">
    <text evidence="1">The sequence shown here is derived from an EMBL/GenBank/DDBJ whole genome shotgun (WGS) entry which is preliminary data.</text>
</comment>
<evidence type="ECO:0000313" key="2">
    <source>
        <dbReference type="Proteomes" id="UP001596002"/>
    </source>
</evidence>
<proteinExistence type="predicted"/>